<feature type="compositionally biased region" description="Gly residues" evidence="1">
    <location>
        <begin position="71"/>
        <end position="81"/>
    </location>
</feature>
<comment type="caution">
    <text evidence="2">The sequence shown here is derived from an EMBL/GenBank/DDBJ whole genome shotgun (WGS) entry which is preliminary data.</text>
</comment>
<gene>
    <name evidence="2" type="ORF">Mco01_13480</name>
</gene>
<evidence type="ECO:0000313" key="3">
    <source>
        <dbReference type="Proteomes" id="UP000603904"/>
    </source>
</evidence>
<protein>
    <recommendedName>
        <fullName evidence="4">Transposase</fullName>
    </recommendedName>
</protein>
<accession>A0ABQ4FU68</accession>
<name>A0ABQ4FU68_9ACTN</name>
<sequence length="81" mass="9077">MCRTRTCCEVSSEGFIDREEPEYRRLRGHLIGDEAVDLTYAQWARLEPLLPAPSRPGRPSKWTKRQLIDESGGGYGSGLPG</sequence>
<dbReference type="EMBL" id="BOOC01000003">
    <property type="protein sequence ID" value="GIH38348.1"/>
    <property type="molecule type" value="Genomic_DNA"/>
</dbReference>
<organism evidence="2 3">
    <name type="scientific">Microbispora corallina</name>
    <dbReference type="NCBI Taxonomy" id="83302"/>
    <lineage>
        <taxon>Bacteria</taxon>
        <taxon>Bacillati</taxon>
        <taxon>Actinomycetota</taxon>
        <taxon>Actinomycetes</taxon>
        <taxon>Streptosporangiales</taxon>
        <taxon>Streptosporangiaceae</taxon>
        <taxon>Microbispora</taxon>
    </lineage>
</organism>
<evidence type="ECO:0008006" key="4">
    <source>
        <dbReference type="Google" id="ProtNLM"/>
    </source>
</evidence>
<reference evidence="2 3" key="1">
    <citation type="submission" date="2021-01" db="EMBL/GenBank/DDBJ databases">
        <title>Whole genome shotgun sequence of Microbispora corallina NBRC 16416.</title>
        <authorList>
            <person name="Komaki H."/>
            <person name="Tamura T."/>
        </authorList>
    </citation>
    <scope>NUCLEOTIDE SEQUENCE [LARGE SCALE GENOMIC DNA]</scope>
    <source>
        <strain evidence="2 3">NBRC 16416</strain>
    </source>
</reference>
<proteinExistence type="predicted"/>
<evidence type="ECO:0000256" key="1">
    <source>
        <dbReference type="SAM" id="MobiDB-lite"/>
    </source>
</evidence>
<feature type="region of interest" description="Disordered" evidence="1">
    <location>
        <begin position="52"/>
        <end position="81"/>
    </location>
</feature>
<evidence type="ECO:0000313" key="2">
    <source>
        <dbReference type="EMBL" id="GIH38348.1"/>
    </source>
</evidence>
<keyword evidence="3" id="KW-1185">Reference proteome</keyword>
<dbReference type="Proteomes" id="UP000603904">
    <property type="component" value="Unassembled WGS sequence"/>
</dbReference>